<evidence type="ECO:0000256" key="5">
    <source>
        <dbReference type="ARBA" id="ARBA00023136"/>
    </source>
</evidence>
<feature type="transmembrane region" description="Helical" evidence="6">
    <location>
        <begin position="90"/>
        <end position="109"/>
    </location>
</feature>
<evidence type="ECO:0000313" key="8">
    <source>
        <dbReference type="Proteomes" id="UP000731465"/>
    </source>
</evidence>
<feature type="transmembrane region" description="Helical" evidence="6">
    <location>
        <begin position="36"/>
        <end position="53"/>
    </location>
</feature>
<protein>
    <recommendedName>
        <fullName evidence="6">Probable membrane transporter protein</fullName>
    </recommendedName>
</protein>
<comment type="subcellular location">
    <subcellularLocation>
        <location evidence="6">Cell membrane</location>
        <topology evidence="6">Multi-pass membrane protein</topology>
    </subcellularLocation>
    <subcellularLocation>
        <location evidence="1">Membrane</location>
        <topology evidence="1">Multi-pass membrane protein</topology>
    </subcellularLocation>
</comment>
<dbReference type="PANTHER" id="PTHR43483:SF3">
    <property type="entry name" value="MEMBRANE TRANSPORTER PROTEIN HI_0806-RELATED"/>
    <property type="match status" value="1"/>
</dbReference>
<feature type="transmembrane region" description="Helical" evidence="6">
    <location>
        <begin position="221"/>
        <end position="239"/>
    </location>
</feature>
<evidence type="ECO:0000256" key="6">
    <source>
        <dbReference type="RuleBase" id="RU363041"/>
    </source>
</evidence>
<keyword evidence="6" id="KW-1003">Cell membrane</keyword>
<dbReference type="RefSeq" id="WP_219936335.1">
    <property type="nucleotide sequence ID" value="NZ_JAGFNY010000002.1"/>
</dbReference>
<evidence type="ECO:0000313" key="7">
    <source>
        <dbReference type="EMBL" id="MBW7569610.1"/>
    </source>
</evidence>
<feature type="transmembrane region" description="Helical" evidence="6">
    <location>
        <begin position="189"/>
        <end position="209"/>
    </location>
</feature>
<comment type="caution">
    <text evidence="7">The sequence shown here is derived from an EMBL/GenBank/DDBJ whole genome shotgun (WGS) entry which is preliminary data.</text>
</comment>
<dbReference type="PANTHER" id="PTHR43483">
    <property type="entry name" value="MEMBRANE TRANSPORTER PROTEIN HI_0806-RELATED"/>
    <property type="match status" value="1"/>
</dbReference>
<evidence type="ECO:0000256" key="3">
    <source>
        <dbReference type="ARBA" id="ARBA00022692"/>
    </source>
</evidence>
<keyword evidence="3 6" id="KW-0812">Transmembrane</keyword>
<accession>A0ABS7DE86</accession>
<feature type="transmembrane region" description="Helical" evidence="6">
    <location>
        <begin position="154"/>
        <end position="177"/>
    </location>
</feature>
<reference evidence="7 8" key="1">
    <citation type="submission" date="2021-03" db="EMBL/GenBank/DDBJ databases">
        <title>Succinivibrio sp. nov. isolated from feces of cow.</title>
        <authorList>
            <person name="Choi J.-Y."/>
        </authorList>
    </citation>
    <scope>NUCLEOTIDE SEQUENCE [LARGE SCALE GENOMIC DNA]</scope>
    <source>
        <strain evidence="7 8">AGMB01872</strain>
    </source>
</reference>
<feature type="transmembrane region" description="Helical" evidence="6">
    <location>
        <begin position="12"/>
        <end position="31"/>
    </location>
</feature>
<keyword evidence="4 6" id="KW-1133">Transmembrane helix</keyword>
<keyword evidence="8" id="KW-1185">Reference proteome</keyword>
<feature type="transmembrane region" description="Helical" evidence="6">
    <location>
        <begin position="259"/>
        <end position="279"/>
    </location>
</feature>
<proteinExistence type="inferred from homology"/>
<evidence type="ECO:0000256" key="1">
    <source>
        <dbReference type="ARBA" id="ARBA00004141"/>
    </source>
</evidence>
<dbReference type="EMBL" id="JAGFNY010000002">
    <property type="protein sequence ID" value="MBW7569610.1"/>
    <property type="molecule type" value="Genomic_DNA"/>
</dbReference>
<dbReference type="InterPro" id="IPR002781">
    <property type="entry name" value="TM_pro_TauE-like"/>
</dbReference>
<evidence type="ECO:0000256" key="4">
    <source>
        <dbReference type="ARBA" id="ARBA00022989"/>
    </source>
</evidence>
<feature type="transmembrane region" description="Helical" evidence="6">
    <location>
        <begin position="115"/>
        <end position="134"/>
    </location>
</feature>
<sequence length="280" mass="29313">MLLGIPFSELVITLFSLLLCGVIAGFLAGLLGVGGGIIFVPCFYILFTVFFHIDPNIAIVVATGTSLLCMIPTSISAARSQYKKGNTDLAVIKAWSVFMLLGVLVGIMVSKFFGGAWLTLLFGSIMILNSLNTIFRAKAKPAFESLPGKFGQGIIAFCIACFSSMLGIGGGTLTVPVLNACSVEPHKSIGTSSAVSLFVCVPGAILMLLTNTTPEHAPIGTFGLVNVLAAACVIPVSYLCAPLGVSVGKGIKPVTLKRIFAVALFIISARMLYSGLSYYL</sequence>
<feature type="transmembrane region" description="Helical" evidence="6">
    <location>
        <begin position="59"/>
        <end position="78"/>
    </location>
</feature>
<name>A0ABS7DE86_9GAMM</name>
<comment type="similarity">
    <text evidence="2 6">Belongs to the 4-toluene sulfonate uptake permease (TSUP) (TC 2.A.102) family.</text>
</comment>
<dbReference type="Pfam" id="PF01925">
    <property type="entry name" value="TauE"/>
    <property type="match status" value="1"/>
</dbReference>
<keyword evidence="5 6" id="KW-0472">Membrane</keyword>
<gene>
    <name evidence="7" type="ORF">J5V48_01750</name>
</gene>
<dbReference type="Proteomes" id="UP000731465">
    <property type="component" value="Unassembled WGS sequence"/>
</dbReference>
<organism evidence="7 8">
    <name type="scientific">Succinivibrio faecicola</name>
    <dbReference type="NCBI Taxonomy" id="2820300"/>
    <lineage>
        <taxon>Bacteria</taxon>
        <taxon>Pseudomonadati</taxon>
        <taxon>Pseudomonadota</taxon>
        <taxon>Gammaproteobacteria</taxon>
        <taxon>Aeromonadales</taxon>
        <taxon>Succinivibrionaceae</taxon>
        <taxon>Succinivibrio</taxon>
    </lineage>
</organism>
<evidence type="ECO:0000256" key="2">
    <source>
        <dbReference type="ARBA" id="ARBA00009142"/>
    </source>
</evidence>